<dbReference type="PANTHER" id="PTHR33972:SF2">
    <property type="entry name" value="OS04G0606700 PROTEIN"/>
    <property type="match status" value="1"/>
</dbReference>
<evidence type="ECO:0000313" key="1">
    <source>
        <dbReference type="EMBL" id="KAK6944606.1"/>
    </source>
</evidence>
<dbReference type="AlphaFoldDB" id="A0AAN8WB10"/>
<accession>A0AAN8WB10</accession>
<protein>
    <submittedName>
        <fullName evidence="1">Uncharacterized protein</fullName>
    </submittedName>
</protein>
<organism evidence="1 2">
    <name type="scientific">Dillenia turbinata</name>
    <dbReference type="NCBI Taxonomy" id="194707"/>
    <lineage>
        <taxon>Eukaryota</taxon>
        <taxon>Viridiplantae</taxon>
        <taxon>Streptophyta</taxon>
        <taxon>Embryophyta</taxon>
        <taxon>Tracheophyta</taxon>
        <taxon>Spermatophyta</taxon>
        <taxon>Magnoliopsida</taxon>
        <taxon>eudicotyledons</taxon>
        <taxon>Gunneridae</taxon>
        <taxon>Pentapetalae</taxon>
        <taxon>Dilleniales</taxon>
        <taxon>Dilleniaceae</taxon>
        <taxon>Dillenia</taxon>
    </lineage>
</organism>
<dbReference type="PANTHER" id="PTHR33972">
    <property type="entry name" value="EXPRESSED PROTEIN"/>
    <property type="match status" value="1"/>
</dbReference>
<keyword evidence="2" id="KW-1185">Reference proteome</keyword>
<reference evidence="1 2" key="1">
    <citation type="submission" date="2023-12" db="EMBL/GenBank/DDBJ databases">
        <title>A high-quality genome assembly for Dillenia turbinata (Dilleniales).</title>
        <authorList>
            <person name="Chanderbali A."/>
        </authorList>
    </citation>
    <scope>NUCLEOTIDE SEQUENCE [LARGE SCALE GENOMIC DNA]</scope>
    <source>
        <strain evidence="1">LSX21</strain>
        <tissue evidence="1">Leaf</tissue>
    </source>
</reference>
<dbReference type="EMBL" id="JBAMMX010000003">
    <property type="protein sequence ID" value="KAK6944606.1"/>
    <property type="molecule type" value="Genomic_DNA"/>
</dbReference>
<evidence type="ECO:0000313" key="2">
    <source>
        <dbReference type="Proteomes" id="UP001370490"/>
    </source>
</evidence>
<dbReference type="Proteomes" id="UP001370490">
    <property type="component" value="Unassembled WGS sequence"/>
</dbReference>
<gene>
    <name evidence="1" type="ORF">RJ641_025708</name>
</gene>
<proteinExistence type="predicted"/>
<sequence length="150" mass="16285">MARLLSQSLIKITSTIPSSPIAKPSPFAPSSRILTHRTQSSFSGDKGQIIVIDLETSTATSTSLDGAEVEALGIRKLEEFIYGVMVKRSAPDWLPFIPGSSYWVPPRPSPYNIAELLGKLVSASNHLSEEQALSFTTARGWPSASYFLES</sequence>
<name>A0AAN8WB10_9MAGN</name>
<comment type="caution">
    <text evidence="1">The sequence shown here is derived from an EMBL/GenBank/DDBJ whole genome shotgun (WGS) entry which is preliminary data.</text>
</comment>